<dbReference type="EMBL" id="JBHTKX010000001">
    <property type="protein sequence ID" value="MFD1126607.1"/>
    <property type="molecule type" value="Genomic_DNA"/>
</dbReference>
<name>A0ABW3PMU5_9BACL</name>
<gene>
    <name evidence="1" type="ORF">ACFQ3J_00265</name>
</gene>
<sequence>MTERLQAKLNRHAEMLIIVGLTSLVEDHGYTPHQAFEILEDVKRQTWHALSEIHRGEG</sequence>
<comment type="caution">
    <text evidence="1">The sequence shown here is derived from an EMBL/GenBank/DDBJ whole genome shotgun (WGS) entry which is preliminary data.</text>
</comment>
<evidence type="ECO:0008006" key="3">
    <source>
        <dbReference type="Google" id="ProtNLM"/>
    </source>
</evidence>
<protein>
    <recommendedName>
        <fullName evidence="3">Spo0E like sporulation regulatory protein</fullName>
    </recommendedName>
</protein>
<evidence type="ECO:0000313" key="2">
    <source>
        <dbReference type="Proteomes" id="UP001597169"/>
    </source>
</evidence>
<evidence type="ECO:0000313" key="1">
    <source>
        <dbReference type="EMBL" id="MFD1126607.1"/>
    </source>
</evidence>
<proteinExistence type="predicted"/>
<organism evidence="1 2">
    <name type="scientific">Paenibacillus provencensis</name>
    <dbReference type="NCBI Taxonomy" id="441151"/>
    <lineage>
        <taxon>Bacteria</taxon>
        <taxon>Bacillati</taxon>
        <taxon>Bacillota</taxon>
        <taxon>Bacilli</taxon>
        <taxon>Bacillales</taxon>
        <taxon>Paenibacillaceae</taxon>
        <taxon>Paenibacillus</taxon>
    </lineage>
</organism>
<keyword evidence="2" id="KW-1185">Reference proteome</keyword>
<reference evidence="2" key="1">
    <citation type="journal article" date="2019" name="Int. J. Syst. Evol. Microbiol.">
        <title>The Global Catalogue of Microorganisms (GCM) 10K type strain sequencing project: providing services to taxonomists for standard genome sequencing and annotation.</title>
        <authorList>
            <consortium name="The Broad Institute Genomics Platform"/>
            <consortium name="The Broad Institute Genome Sequencing Center for Infectious Disease"/>
            <person name="Wu L."/>
            <person name="Ma J."/>
        </authorList>
    </citation>
    <scope>NUCLEOTIDE SEQUENCE [LARGE SCALE GENOMIC DNA]</scope>
    <source>
        <strain evidence="2">CCUG 53519</strain>
    </source>
</reference>
<dbReference type="Proteomes" id="UP001597169">
    <property type="component" value="Unassembled WGS sequence"/>
</dbReference>
<dbReference type="RefSeq" id="WP_251584953.1">
    <property type="nucleotide sequence ID" value="NZ_JBHTKX010000001.1"/>
</dbReference>
<accession>A0ABW3PMU5</accession>